<dbReference type="AlphaFoldDB" id="A0A9P9K1F9"/>
<dbReference type="Proteomes" id="UP000720189">
    <property type="component" value="Unassembled WGS sequence"/>
</dbReference>
<dbReference type="EMBL" id="JAGMUX010000013">
    <property type="protein sequence ID" value="KAH7240731.1"/>
    <property type="molecule type" value="Genomic_DNA"/>
</dbReference>
<name>A0A9P9K1F9_FUSRE</name>
<evidence type="ECO:0000313" key="2">
    <source>
        <dbReference type="Proteomes" id="UP000720189"/>
    </source>
</evidence>
<proteinExistence type="predicted"/>
<protein>
    <submittedName>
        <fullName evidence="1">Uncharacterized protein</fullName>
    </submittedName>
</protein>
<reference evidence="1" key="1">
    <citation type="journal article" date="2021" name="Nat. Commun.">
        <title>Genetic determinants of endophytism in the Arabidopsis root mycobiome.</title>
        <authorList>
            <person name="Mesny F."/>
            <person name="Miyauchi S."/>
            <person name="Thiergart T."/>
            <person name="Pickel B."/>
            <person name="Atanasova L."/>
            <person name="Karlsson M."/>
            <person name="Huettel B."/>
            <person name="Barry K.W."/>
            <person name="Haridas S."/>
            <person name="Chen C."/>
            <person name="Bauer D."/>
            <person name="Andreopoulos W."/>
            <person name="Pangilinan J."/>
            <person name="LaButti K."/>
            <person name="Riley R."/>
            <person name="Lipzen A."/>
            <person name="Clum A."/>
            <person name="Drula E."/>
            <person name="Henrissat B."/>
            <person name="Kohler A."/>
            <person name="Grigoriev I.V."/>
            <person name="Martin F.M."/>
            <person name="Hacquard S."/>
        </authorList>
    </citation>
    <scope>NUCLEOTIDE SEQUENCE</scope>
    <source>
        <strain evidence="1">MPI-CAGE-AT-0023</strain>
    </source>
</reference>
<evidence type="ECO:0000313" key="1">
    <source>
        <dbReference type="EMBL" id="KAH7240731.1"/>
    </source>
</evidence>
<comment type="caution">
    <text evidence="1">The sequence shown here is derived from an EMBL/GenBank/DDBJ whole genome shotgun (WGS) entry which is preliminary data.</text>
</comment>
<gene>
    <name evidence="1" type="ORF">BKA55DRAFT_740606</name>
</gene>
<organism evidence="1 2">
    <name type="scientific">Fusarium redolens</name>
    <dbReference type="NCBI Taxonomy" id="48865"/>
    <lineage>
        <taxon>Eukaryota</taxon>
        <taxon>Fungi</taxon>
        <taxon>Dikarya</taxon>
        <taxon>Ascomycota</taxon>
        <taxon>Pezizomycotina</taxon>
        <taxon>Sordariomycetes</taxon>
        <taxon>Hypocreomycetidae</taxon>
        <taxon>Hypocreales</taxon>
        <taxon>Nectriaceae</taxon>
        <taxon>Fusarium</taxon>
        <taxon>Fusarium redolens species complex</taxon>
    </lineage>
</organism>
<keyword evidence="2" id="KW-1185">Reference proteome</keyword>
<dbReference type="RefSeq" id="XP_046046245.1">
    <property type="nucleotide sequence ID" value="XM_046201450.1"/>
</dbReference>
<sequence length="261" mass="29618">MDLTEIGALPILKVLALGHYIFTDKRQTDWIASLGTSNKSGGLEELYLYECPILHRAKQYGPLTVDGYPVTRTVRDGLPVRGQWLPPVTEDRSYSTRWHHVLSGWRVSMTGLKKFVMGEGDGDCPFLTSEAILQQEEYAQIGEGEMNWLFGHNRHRYFACTDPEELGIGMQDSYQTRHDKSKKVALGKYLNGTGLVQKRKTRMQYVSYDVALDSPWSKWDSNRDVDLDADGEGWAPEEETVDFDDAAYALLMEAIRDRLGS</sequence>
<accession>A0A9P9K1F9</accession>
<dbReference type="GeneID" id="70231404"/>
<dbReference type="OrthoDB" id="3140657at2759"/>